<dbReference type="EMBL" id="CP025543">
    <property type="protein sequence ID" value="AUM62440.1"/>
    <property type="molecule type" value="Genomic_DNA"/>
</dbReference>
<organism evidence="2 3">
    <name type="scientific">Spiroplasma monobiae MQ-1</name>
    <dbReference type="NCBI Taxonomy" id="1336748"/>
    <lineage>
        <taxon>Bacteria</taxon>
        <taxon>Bacillati</taxon>
        <taxon>Mycoplasmatota</taxon>
        <taxon>Mollicutes</taxon>
        <taxon>Entomoplasmatales</taxon>
        <taxon>Spiroplasmataceae</taxon>
        <taxon>Spiroplasma</taxon>
    </lineage>
</organism>
<proteinExistence type="predicted"/>
<evidence type="ECO:0000313" key="3">
    <source>
        <dbReference type="Proteomes" id="UP000234790"/>
    </source>
</evidence>
<protein>
    <recommendedName>
        <fullName evidence="4">Lipoprotein</fullName>
    </recommendedName>
</protein>
<dbReference type="AlphaFoldDB" id="A0A2K9LTV5"/>
<dbReference type="OrthoDB" id="389597at2"/>
<evidence type="ECO:0000256" key="1">
    <source>
        <dbReference type="SAM" id="SignalP"/>
    </source>
</evidence>
<name>A0A2K9LTV5_SPISQ</name>
<keyword evidence="3" id="KW-1185">Reference proteome</keyword>
<accession>A0A2K9LTV5</accession>
<gene>
    <name evidence="2" type="ORF">SMONO_v1c01890</name>
</gene>
<dbReference type="KEGG" id="smoo:SMONO_v1c01890"/>
<evidence type="ECO:0000313" key="2">
    <source>
        <dbReference type="EMBL" id="AUM62440.1"/>
    </source>
</evidence>
<reference evidence="2 3" key="1">
    <citation type="submission" date="2017-12" db="EMBL/GenBank/DDBJ databases">
        <title>Complete genome sequence of Spiroplasma monobiae MQ-1 (ATCC 33825).</title>
        <authorList>
            <person name="Tsai Y.-M."/>
            <person name="Lo W.-S."/>
            <person name="Wu P.-S."/>
            <person name="Cho S.-T."/>
            <person name="Kuo C.-H."/>
        </authorList>
    </citation>
    <scope>NUCLEOTIDE SEQUENCE [LARGE SCALE GENOMIC DNA]</scope>
    <source>
        <strain evidence="2 3">MQ-1</strain>
    </source>
</reference>
<dbReference type="Proteomes" id="UP000234790">
    <property type="component" value="Chromosome"/>
</dbReference>
<evidence type="ECO:0008006" key="4">
    <source>
        <dbReference type="Google" id="ProtNLM"/>
    </source>
</evidence>
<dbReference type="RefSeq" id="WP_101780491.1">
    <property type="nucleotide sequence ID" value="NZ_CP025543.1"/>
</dbReference>
<sequence length="358" mass="41728">MKKLLSFIGAMTLTTSTIAISTTVVSCNATWSMEFKSIIEKEVRNLFNDEYYNISKNEITKDVSIFEFDEIAWEYKPRKERCDENEDFFSSELSIEKVCQPVNTFSLRINEEIQKNETKLKILADSSFELFLEASSYFDSLVPEFDENKEDENEYYYYVLDDEVTYGKASKEISYDSEKDILDYFGDEIINPIFQKTATQFAVLRNNLEFLKAFLLIIKSKTDVYSEEYIKNIQYMVDYLDEGWFIPMFKIIRKEKVVSQGTSMTKMKYDKDIVRYLDVGSNGTEILEPYEGLWMDSPPFGEEDLLNPKMTGFIRFNPTEDELKSQQHADLNSIAASINTYEVNRIYGYGDLILGGKK</sequence>
<feature type="chain" id="PRO_5014765806" description="Lipoprotein" evidence="1">
    <location>
        <begin position="20"/>
        <end position="358"/>
    </location>
</feature>
<feature type="signal peptide" evidence="1">
    <location>
        <begin position="1"/>
        <end position="19"/>
    </location>
</feature>
<keyword evidence="1" id="KW-0732">Signal</keyword>
<dbReference type="PROSITE" id="PS51257">
    <property type="entry name" value="PROKAR_LIPOPROTEIN"/>
    <property type="match status" value="1"/>
</dbReference>